<dbReference type="EMBL" id="MTYJ01000138">
    <property type="protein sequence ID" value="OQV12708.1"/>
    <property type="molecule type" value="Genomic_DNA"/>
</dbReference>
<keyword evidence="3" id="KW-1185">Reference proteome</keyword>
<keyword evidence="1" id="KW-0732">Signal</keyword>
<evidence type="ECO:0000313" key="2">
    <source>
        <dbReference type="EMBL" id="OQV12708.1"/>
    </source>
</evidence>
<proteinExistence type="predicted"/>
<name>A0A1W0WC09_HYPEX</name>
<accession>A0A1W0WC09</accession>
<evidence type="ECO:0000313" key="3">
    <source>
        <dbReference type="Proteomes" id="UP000192578"/>
    </source>
</evidence>
<dbReference type="AlphaFoldDB" id="A0A1W0WC09"/>
<sequence length="343" mass="35969">MKVLIVLAVAVAVSNAAFIGQLTSQTRPLVDQAISQIQNGIRLRNARSGSEAGAVLQGRLVNAMRNNLDEVIGQIEVSTGIVEGAVQTFTAQFGQAIQQINSAVLSGTSADSAAQSFRATFQEIMGTLNSHLMSGAAKESTTSTATDVSALVNASPMVQNLHRLVASLNMQDTVRVAIRHVFGDEFGEQLIGAMSQNPRGFFGDLWGSITDVAGNVWDGITDAAEWVWDGVTDITTHLTDAIINFATTAWNSAAEKFEIIKHIAQTFAEHGLSVALQLGQQAAQQLLDQIAPYIGDLGSLASTVISTLIASHTGLVIPPSVIEAIGSGVISIGGHIIGSLGRV</sequence>
<feature type="chain" id="PRO_5010728864" evidence="1">
    <location>
        <begin position="17"/>
        <end position="343"/>
    </location>
</feature>
<dbReference type="OrthoDB" id="10674079at2759"/>
<reference evidence="3" key="1">
    <citation type="submission" date="2017-01" db="EMBL/GenBank/DDBJ databases">
        <title>Comparative genomics of anhydrobiosis in the tardigrade Hypsibius dujardini.</title>
        <authorList>
            <person name="Yoshida Y."/>
            <person name="Koutsovoulos G."/>
            <person name="Laetsch D."/>
            <person name="Stevens L."/>
            <person name="Kumar S."/>
            <person name="Horikawa D."/>
            <person name="Ishino K."/>
            <person name="Komine S."/>
            <person name="Tomita M."/>
            <person name="Blaxter M."/>
            <person name="Arakawa K."/>
        </authorList>
    </citation>
    <scope>NUCLEOTIDE SEQUENCE [LARGE SCALE GENOMIC DNA]</scope>
    <source>
        <strain evidence="3">Z151</strain>
    </source>
</reference>
<evidence type="ECO:0000256" key="1">
    <source>
        <dbReference type="SAM" id="SignalP"/>
    </source>
</evidence>
<comment type="caution">
    <text evidence="2">The sequence shown here is derived from an EMBL/GenBank/DDBJ whole genome shotgun (WGS) entry which is preliminary data.</text>
</comment>
<organism evidence="2 3">
    <name type="scientific">Hypsibius exemplaris</name>
    <name type="common">Freshwater tardigrade</name>
    <dbReference type="NCBI Taxonomy" id="2072580"/>
    <lineage>
        <taxon>Eukaryota</taxon>
        <taxon>Metazoa</taxon>
        <taxon>Ecdysozoa</taxon>
        <taxon>Tardigrada</taxon>
        <taxon>Eutardigrada</taxon>
        <taxon>Parachela</taxon>
        <taxon>Hypsibioidea</taxon>
        <taxon>Hypsibiidae</taxon>
        <taxon>Hypsibius</taxon>
    </lineage>
</organism>
<dbReference type="Proteomes" id="UP000192578">
    <property type="component" value="Unassembled WGS sequence"/>
</dbReference>
<dbReference type="Gene3D" id="1.20.120.20">
    <property type="entry name" value="Apolipoprotein"/>
    <property type="match status" value="1"/>
</dbReference>
<gene>
    <name evidence="2" type="ORF">BV898_13029</name>
</gene>
<protein>
    <submittedName>
        <fullName evidence="2">Uncharacterized protein</fullName>
    </submittedName>
</protein>
<feature type="signal peptide" evidence="1">
    <location>
        <begin position="1"/>
        <end position="16"/>
    </location>
</feature>